<keyword evidence="2" id="KW-1185">Reference proteome</keyword>
<name>A0A6M4WPQ3_9ACTN</name>
<sequence length="557" mass="60189">MDHLDIYCGACGYDLYLPVMKPADAENAASRGWAADVLAPDVKGGSDTVRAGHTTQDHIDFRQNSFHGPVIGVQNNYGSGPGGPPADSWPRLAELRGLAHGVRSSRRFGDGPVLPPYVPRDCDGELDELLADALISGGLVVVTGEPLSGKTMTAWVALNRGTGDDTRVYTAPPGTDLRELPSALRDRDPTGTHVVWLDDLESHVGEQGLTAGILARLTHEGVLVLATMRDEAYDTHRFRDHPTARVLSGARTVELTCRWSETELGTLAWAEDPRLVDAMSLRDTLGVTQYLALGPELWEEWRRAGRPSGRPSGHLLVRVAVDAARCGITRALPLEVWESVITDFAPYADLPTTSGTFSADDLEWAARPRLGVSGLLVSGEEGTWRASGTLVVDALRSPDLPPPDPHLWWVMAQVARAHSPDESMGVVAVGSMAVRAVGDADDEQTLRILGEFAVWAGHDAEVRHWYGKLANRNRRSAHFLANYLAEQGEYAEAIRYLEMAAEAGHVGAQLDLGLLLVGRAEHWLTVAVQGGDSEAVAARVLAALRQARAARPDTVRE</sequence>
<protein>
    <recommendedName>
        <fullName evidence="3">Sel1 repeat family protein</fullName>
    </recommendedName>
</protein>
<evidence type="ECO:0000313" key="2">
    <source>
        <dbReference type="Proteomes" id="UP000502665"/>
    </source>
</evidence>
<dbReference type="Gene3D" id="1.25.40.10">
    <property type="entry name" value="Tetratricopeptide repeat domain"/>
    <property type="match status" value="1"/>
</dbReference>
<accession>A0A6M4WPQ3</accession>
<reference evidence="1" key="1">
    <citation type="submission" date="2020-03" db="EMBL/GenBank/DDBJ databases">
        <title>Molecular networking-based the target discovery of potent antiproliferative macrolactams: 5/6/7/16 polycyclic ansamycins and glycosylated trienomycin from Streptomyces cacaoi subsp. asoensis.</title>
        <authorList>
            <person name="Liu L.-L."/>
        </authorList>
    </citation>
    <scope>NUCLEOTIDE SEQUENCE [LARGE SCALE GENOMIC DNA]</scope>
    <source>
        <strain evidence="1">H2S5</strain>
    </source>
</reference>
<dbReference type="Proteomes" id="UP000502665">
    <property type="component" value="Chromosome"/>
</dbReference>
<dbReference type="EMBL" id="CP049838">
    <property type="protein sequence ID" value="QJT02189.1"/>
    <property type="molecule type" value="Genomic_DNA"/>
</dbReference>
<dbReference type="RefSeq" id="WP_171397712.1">
    <property type="nucleotide sequence ID" value="NZ_CP049838.1"/>
</dbReference>
<organism evidence="1 2">
    <name type="scientific">Streptomyces asoensis</name>
    <dbReference type="NCBI Taxonomy" id="249586"/>
    <lineage>
        <taxon>Bacteria</taxon>
        <taxon>Bacillati</taxon>
        <taxon>Actinomycetota</taxon>
        <taxon>Actinomycetes</taxon>
        <taxon>Kitasatosporales</taxon>
        <taxon>Streptomycetaceae</taxon>
        <taxon>Streptomyces</taxon>
    </lineage>
</organism>
<gene>
    <name evidence="1" type="ORF">G9272_19230</name>
</gene>
<evidence type="ECO:0000313" key="1">
    <source>
        <dbReference type="EMBL" id="QJT02189.1"/>
    </source>
</evidence>
<dbReference type="SUPFAM" id="SSF81901">
    <property type="entry name" value="HCP-like"/>
    <property type="match status" value="1"/>
</dbReference>
<dbReference type="AlphaFoldDB" id="A0A6M4WPQ3"/>
<proteinExistence type="predicted"/>
<evidence type="ECO:0008006" key="3">
    <source>
        <dbReference type="Google" id="ProtNLM"/>
    </source>
</evidence>
<dbReference type="InterPro" id="IPR011990">
    <property type="entry name" value="TPR-like_helical_dom_sf"/>
</dbReference>